<dbReference type="CDD" id="cd13585">
    <property type="entry name" value="PBP2_TMBP_like"/>
    <property type="match status" value="1"/>
</dbReference>
<gene>
    <name evidence="3" type="ORF">F6I03_05385</name>
</gene>
<feature type="signal peptide" evidence="2">
    <location>
        <begin position="1"/>
        <end position="24"/>
    </location>
</feature>
<name>A0A5N1GJZ6_9LACT</name>
<accession>A0A5N1GJZ6</accession>
<dbReference type="Gene3D" id="3.40.190.10">
    <property type="entry name" value="Periplasmic binding protein-like II"/>
    <property type="match status" value="2"/>
</dbReference>
<organism evidence="3 4">
    <name type="scientific">Aerococcus sanguinicola</name>
    <dbReference type="NCBI Taxonomy" id="119206"/>
    <lineage>
        <taxon>Bacteria</taxon>
        <taxon>Bacillati</taxon>
        <taxon>Bacillota</taxon>
        <taxon>Bacilli</taxon>
        <taxon>Lactobacillales</taxon>
        <taxon>Aerococcaceae</taxon>
        <taxon>Aerococcus</taxon>
    </lineage>
</organism>
<dbReference type="InterPro" id="IPR006059">
    <property type="entry name" value="SBP"/>
</dbReference>
<feature type="region of interest" description="Disordered" evidence="1">
    <location>
        <begin position="25"/>
        <end position="54"/>
    </location>
</feature>
<evidence type="ECO:0000313" key="4">
    <source>
        <dbReference type="Proteomes" id="UP000327148"/>
    </source>
</evidence>
<dbReference type="PANTHER" id="PTHR43649">
    <property type="entry name" value="ARABINOSE-BINDING PROTEIN-RELATED"/>
    <property type="match status" value="1"/>
</dbReference>
<dbReference type="EMBL" id="VYWO01000002">
    <property type="protein sequence ID" value="KAA9301303.1"/>
    <property type="molecule type" value="Genomic_DNA"/>
</dbReference>
<reference evidence="3 4" key="1">
    <citation type="submission" date="2019-09" db="EMBL/GenBank/DDBJ databases">
        <title>Draft genome sequence assemblies of isolates from the urinary tract.</title>
        <authorList>
            <person name="Mores C.R."/>
            <person name="Putonti C."/>
            <person name="Wolfe A.J."/>
        </authorList>
    </citation>
    <scope>NUCLEOTIDE SEQUENCE [LARGE SCALE GENOMIC DNA]</scope>
    <source>
        <strain evidence="3 4">UMB623</strain>
    </source>
</reference>
<dbReference type="InterPro" id="IPR050490">
    <property type="entry name" value="Bact_solute-bd_prot1"/>
</dbReference>
<dbReference type="RefSeq" id="WP_070430463.1">
    <property type="nucleotide sequence ID" value="NZ_VYWO01000002.1"/>
</dbReference>
<dbReference type="Proteomes" id="UP000327148">
    <property type="component" value="Unassembled WGS sequence"/>
</dbReference>
<proteinExistence type="predicted"/>
<evidence type="ECO:0000313" key="3">
    <source>
        <dbReference type="EMBL" id="KAA9301303.1"/>
    </source>
</evidence>
<dbReference type="Pfam" id="PF01547">
    <property type="entry name" value="SBP_bac_1"/>
    <property type="match status" value="1"/>
</dbReference>
<keyword evidence="2" id="KW-0732">Signal</keyword>
<dbReference type="PROSITE" id="PS51257">
    <property type="entry name" value="PROKAR_LIPOPROTEIN"/>
    <property type="match status" value="1"/>
</dbReference>
<dbReference type="OrthoDB" id="9768630at2"/>
<evidence type="ECO:0000256" key="2">
    <source>
        <dbReference type="SAM" id="SignalP"/>
    </source>
</evidence>
<feature type="chain" id="PRO_5039363155" evidence="2">
    <location>
        <begin position="25"/>
        <end position="439"/>
    </location>
</feature>
<dbReference type="PANTHER" id="PTHR43649:SF12">
    <property type="entry name" value="DIACETYLCHITOBIOSE BINDING PROTEIN DASA"/>
    <property type="match status" value="1"/>
</dbReference>
<comment type="caution">
    <text evidence="3">The sequence shown here is derived from an EMBL/GenBank/DDBJ whole genome shotgun (WGS) entry which is preliminary data.</text>
</comment>
<dbReference type="SUPFAM" id="SSF53850">
    <property type="entry name" value="Periplasmic binding protein-like II"/>
    <property type="match status" value="1"/>
</dbReference>
<protein>
    <submittedName>
        <fullName evidence="3">Sugar ABC transporter substrate-binding protein</fullName>
    </submittedName>
</protein>
<evidence type="ECO:0000256" key="1">
    <source>
        <dbReference type="SAM" id="MobiDB-lite"/>
    </source>
</evidence>
<sequence>MKKSVKTLLSSTLILGFLAGCSNAGMGTSESSESETDTAEQTEQTATEDGKKEKQEISFMIPEYGQPSEEMLKQFEDETGIKVNVMPTSWDDIRDKISTAAVGKKAAADVFEVDWSWVGEFKSAGWLEPLELDEATIKDIPSLQTFKVGKDYYAVPYSNEYRMAYYNSKQYEEAGLSQAPGTWQEVIQNAERIKDQKVVKHPVALPMAADENTTTSFLTINYALTGEVFNKDNTLNRDNALATLEVMDELNQKELVDPAYRTTNEGKYDLIKKGEASYAVAPSFYAIRVDSEKDSAVQGQVEVVPLPGKDGPSDRTVSFVEAVGVSPFSEHPEAAKKFVEWYTSEETQKELFKEVEILPTRQSALQAVVSDGQIRESEEMLQLADMVGSPFPNGVPKYYTEMSTEIFNTISEMANGKLSPEQAADQMTEKVNAIVEANK</sequence>
<dbReference type="AlphaFoldDB" id="A0A5N1GJZ6"/>